<feature type="non-terminal residue" evidence="2">
    <location>
        <position position="169"/>
    </location>
</feature>
<evidence type="ECO:0000313" key="2">
    <source>
        <dbReference type="EMBL" id="KAA4653150.1"/>
    </source>
</evidence>
<dbReference type="EMBL" id="VWFO01000395">
    <property type="protein sequence ID" value="KAA4653150.1"/>
    <property type="molecule type" value="Genomic_DNA"/>
</dbReference>
<keyword evidence="1" id="KW-0812">Transmembrane</keyword>
<keyword evidence="1" id="KW-0472">Membrane</keyword>
<protein>
    <submittedName>
        <fullName evidence="2">DUF2339 domain-containing protein</fullName>
    </submittedName>
</protein>
<feature type="transmembrane region" description="Helical" evidence="1">
    <location>
        <begin position="59"/>
        <end position="78"/>
    </location>
</feature>
<evidence type="ECO:0000256" key="1">
    <source>
        <dbReference type="SAM" id="Phobius"/>
    </source>
</evidence>
<evidence type="ECO:0000313" key="3">
    <source>
        <dbReference type="Proteomes" id="UP000435985"/>
    </source>
</evidence>
<reference evidence="2 3" key="1">
    <citation type="journal article" date="2019" name="Nat. Med.">
        <title>A library of human gut bacterial isolates paired with longitudinal multiomics data enables mechanistic microbiome research.</title>
        <authorList>
            <person name="Poyet M."/>
            <person name="Groussin M."/>
            <person name="Gibbons S.M."/>
            <person name="Avila-Pacheco J."/>
            <person name="Jiang X."/>
            <person name="Kearney S.M."/>
            <person name="Perrotta A.R."/>
            <person name="Berdy B."/>
            <person name="Zhao S."/>
            <person name="Lieberman T.D."/>
            <person name="Swanson P.K."/>
            <person name="Smith M."/>
            <person name="Roesemann S."/>
            <person name="Alexander J.E."/>
            <person name="Rich S.A."/>
            <person name="Livny J."/>
            <person name="Vlamakis H."/>
            <person name="Clish C."/>
            <person name="Bullock K."/>
            <person name="Deik A."/>
            <person name="Scott J."/>
            <person name="Pierce K.A."/>
            <person name="Xavier R.J."/>
            <person name="Alm E.J."/>
        </authorList>
    </citation>
    <scope>NUCLEOTIDE SEQUENCE [LARGE SCALE GENOMIC DNA]</scope>
    <source>
        <strain evidence="2 3">BIOML-A14</strain>
    </source>
</reference>
<feature type="transmembrane region" description="Helical" evidence="1">
    <location>
        <begin position="35"/>
        <end position="53"/>
    </location>
</feature>
<comment type="caution">
    <text evidence="2">The sequence shown here is derived from an EMBL/GenBank/DDBJ whole genome shotgun (WGS) entry which is preliminary data.</text>
</comment>
<proteinExistence type="predicted"/>
<dbReference type="AlphaFoldDB" id="A0A642C3P2"/>
<gene>
    <name evidence="2" type="ORF">F3B98_30145</name>
</gene>
<dbReference type="Proteomes" id="UP000435985">
    <property type="component" value="Unassembled WGS sequence"/>
</dbReference>
<keyword evidence="1" id="KW-1133">Transmembrane helix</keyword>
<accession>A0A642C3P2</accession>
<sequence>MAESPQFETLAQSLSSTLQSLEQKRKELKKQGHSTGIWVGGIILVIGIAFSLYANAALIGVGIAAGLALLAYYSCINAKSQELSTYYKQEVIAQVLQSFCENAVFTPEEGIKESTFRNCALFTSPDRYHTEDLIQGRVGKTDFCCAETHAEERTTRVNSKGQTSHYWVD</sequence>
<organism evidence="2 3">
    <name type="scientific">Bacteroides ovatus</name>
    <dbReference type="NCBI Taxonomy" id="28116"/>
    <lineage>
        <taxon>Bacteria</taxon>
        <taxon>Pseudomonadati</taxon>
        <taxon>Bacteroidota</taxon>
        <taxon>Bacteroidia</taxon>
        <taxon>Bacteroidales</taxon>
        <taxon>Bacteroidaceae</taxon>
        <taxon>Bacteroides</taxon>
    </lineage>
</organism>
<name>A0A642C3P2_BACOV</name>